<feature type="region of interest" description="Disordered" evidence="3">
    <location>
        <begin position="19"/>
        <end position="74"/>
    </location>
</feature>
<gene>
    <name evidence="4" type="primary">E4</name>
</gene>
<evidence type="ECO:0000256" key="2">
    <source>
        <dbReference type="ARBA" id="ARBA00022518"/>
    </source>
</evidence>
<evidence type="ECO:0000313" key="4">
    <source>
        <dbReference type="EMBL" id="ADQ85934.1"/>
    </source>
</evidence>
<dbReference type="Proteomes" id="UP000107016">
    <property type="component" value="Genome"/>
</dbReference>
<dbReference type="EMBL" id="GU117628">
    <property type="protein sequence ID" value="ADQ85934.1"/>
    <property type="molecule type" value="Genomic_DNA"/>
</dbReference>
<dbReference type="Pfam" id="PF02711">
    <property type="entry name" value="Pap_E4"/>
    <property type="match status" value="1"/>
</dbReference>
<protein>
    <submittedName>
        <fullName evidence="4">E4</fullName>
    </submittedName>
</protein>
<evidence type="ECO:0000256" key="1">
    <source>
        <dbReference type="ARBA" id="ARBA00009551"/>
    </source>
</evidence>
<accession>E7BQ68</accession>
<name>E7BQ68_HPV94</name>
<comment type="similarity">
    <text evidence="1">Belongs to the papillomaviridae E4 protein family.</text>
</comment>
<feature type="compositionally biased region" description="Basic and acidic residues" evidence="3">
    <location>
        <begin position="39"/>
        <end position="49"/>
    </location>
</feature>
<evidence type="ECO:0000313" key="5">
    <source>
        <dbReference type="Proteomes" id="UP000107016"/>
    </source>
</evidence>
<proteinExistence type="inferred from homology"/>
<keyword evidence="2" id="KW-0244">Early protein</keyword>
<dbReference type="InterPro" id="IPR003861">
    <property type="entry name" value="Papilloma_E4"/>
</dbReference>
<organismHost>
    <name type="scientific">Homo sapiens</name>
    <name type="common">Human</name>
    <dbReference type="NCBI Taxonomy" id="9606"/>
</organismHost>
<organism evidence="4 5">
    <name type="scientific">Human papillomavirus type 94</name>
    <dbReference type="NCBI Taxonomy" id="260717"/>
    <lineage>
        <taxon>Viruses</taxon>
        <taxon>Monodnaviria</taxon>
        <taxon>Shotokuvirae</taxon>
        <taxon>Cossaviricota</taxon>
        <taxon>Papovaviricetes</taxon>
        <taxon>Zurhausenvirales</taxon>
        <taxon>Papillomaviridae</taxon>
        <taxon>Firstpapillomavirinae</taxon>
        <taxon>Alphapapillomavirus</taxon>
        <taxon>Alphapapillomavirus 2</taxon>
    </lineage>
</organism>
<reference evidence="4 5" key="1">
    <citation type="submission" date="2009-10" db="EMBL/GenBank/DDBJ databases">
        <title>Isolation and characterisation of nine novel human papillomavirus types associated with cutaneous warts.</title>
        <authorList>
            <person name="Koehler A."/>
            <person name="Schulz E."/>
            <person name="Gottschling M."/>
            <person name="Bravo I.G."/>
            <person name="Stockfleth E."/>
            <person name="Nindl I."/>
        </authorList>
    </citation>
    <scope>NUCLEOTIDE SEQUENCE [LARGE SCALE GENOMIC DNA]</scope>
    <source>
        <strain evidence="4">8-14</strain>
    </source>
</reference>
<evidence type="ECO:0000256" key="3">
    <source>
        <dbReference type="SAM" id="MobiDB-lite"/>
    </source>
</evidence>
<sequence>MHLTLYLAHEKYPLLDLCAPATPPPRPPKPRWARPRNQNKSDSDWRRSTDSSSGSDKGPKIPPRKPANERVDHWTVTGPGCVTLEVHTPSGTKVTLTVHL</sequence>